<keyword evidence="8 11" id="KW-0378">Hydrolase</keyword>
<comment type="function">
    <text evidence="11">Bifunctional enzyme which can phosphorylate or dephosphorylate isocitrate dehydrogenase (IDH) on a specific serine residue. This is a regulatory mechanism which enables bacteria to bypass the Krebs cycle via the glyoxylate shunt in response to the source of carbon. When bacteria are grown on glucose, IDH is fully active and unphosphorylated, but when grown on acetate or ethanol, the activity of IDH declines drastically concomitant with its phosphorylation.</text>
</comment>
<dbReference type="InterPro" id="IPR010452">
    <property type="entry name" value="Isocitrate_DH_AceK"/>
</dbReference>
<dbReference type="GO" id="GO:0008772">
    <property type="term" value="F:[isocitrate dehydrogenase (NADP+)] kinase activity"/>
    <property type="evidence" value="ECO:0007669"/>
    <property type="project" value="UniProtKB-UniRule"/>
</dbReference>
<dbReference type="GO" id="GO:0005737">
    <property type="term" value="C:cytoplasm"/>
    <property type="evidence" value="ECO:0007669"/>
    <property type="project" value="UniProtKB-SubCell"/>
</dbReference>
<evidence type="ECO:0000256" key="6">
    <source>
        <dbReference type="ARBA" id="ARBA00022741"/>
    </source>
</evidence>
<evidence type="ECO:0000256" key="2">
    <source>
        <dbReference type="ARBA" id="ARBA00022490"/>
    </source>
</evidence>
<name>A0A8H2PM81_9GAMM</name>
<dbReference type="GO" id="GO:0004721">
    <property type="term" value="F:phosphoprotein phosphatase activity"/>
    <property type="evidence" value="ECO:0007669"/>
    <property type="project" value="UniProtKB-KW"/>
</dbReference>
<evidence type="ECO:0000313" key="15">
    <source>
        <dbReference type="Proteomes" id="UP000307702"/>
    </source>
</evidence>
<sequence length="596" mass="69624">MTEKLASIIANTMINGFNRHMALFTDITQSARERFQQCQWSEIHRSARARTNFYDERVQETFHSIKEDLNINQLDDTLWQQVKAIYSDLLSTHKQPELAETFYNSVFCHLFERKYYHNDYIFVETTAQRLDDKKTPEIYTSYKPEVLGLKETICNIMNSHRTVIPFENLDRDVDILIKTFRREAQKTRVKLENLQFDILNFTFYRNKGAYLIGRVLSPAGETPFIVAVLNNEKGGLYIDALLITSENMAVVFGFARAYFFVDCLHPYALVNFLQALMPHKTKADLYSAIGFHKQGKTEFYRDFLNHLDSSEDQFELAAGIKGMVMSVFTLPSYPYVFKIIKDKFSPSKNMTKKDVKGKYRLVKLHDRVGRMADTMEYSEVAFPKNRFNEELLTELQKVAPSIIRYEGEGDEELLIIEHVYIERRMIPLNLYLMDALKNKAQEKINNAMFGYGQAIKQLISADIFPGDMLLKNFGVTRHGRIIFYDYDEITYMNEVNFRVKPKAVTEEQLYAAEPWYSVLPGDMFPEEIATFALANPNYLKAFKKHHEDLLTAEYWQQCQRDVASGMYKDVFPYPEKYRFCNLTTNKISKSPRNTIS</sequence>
<keyword evidence="7 11" id="KW-0418">Kinase</keyword>
<feature type="domain" description="Isocitrate dehydrogenase kinase/phosphatase (AceK) kinase" evidence="12">
    <location>
        <begin position="312"/>
        <end position="575"/>
    </location>
</feature>
<dbReference type="GO" id="GO:0006099">
    <property type="term" value="P:tricarboxylic acid cycle"/>
    <property type="evidence" value="ECO:0007669"/>
    <property type="project" value="UniProtKB-UniRule"/>
</dbReference>
<dbReference type="RefSeq" id="WP_138621692.1">
    <property type="nucleotide sequence ID" value="NZ_SZVP01000004.1"/>
</dbReference>
<comment type="caution">
    <text evidence="14">The sequence shown here is derived from an EMBL/GenBank/DDBJ whole genome shotgun (WGS) entry which is preliminary data.</text>
</comment>
<dbReference type="Pfam" id="PF20423">
    <property type="entry name" value="AceK_regulatory"/>
    <property type="match status" value="1"/>
</dbReference>
<dbReference type="PIRSF" id="PIRSF000719">
    <property type="entry name" value="AceK"/>
    <property type="match status" value="1"/>
</dbReference>
<evidence type="ECO:0000256" key="1">
    <source>
        <dbReference type="ARBA" id="ARBA00022435"/>
    </source>
</evidence>
<keyword evidence="10 11" id="KW-0904">Protein phosphatase</keyword>
<protein>
    <recommendedName>
        <fullName evidence="11">Isocitrate dehydrogenase kinase/phosphatase</fullName>
        <shortName evidence="11">IDH kinase/phosphatase</shortName>
        <shortName evidence="11">IDHK/P</shortName>
        <ecNumber evidence="11">2.7.11.5</ecNumber>
        <ecNumber evidence="11">3.1.3.-</ecNumber>
    </recommendedName>
</protein>
<keyword evidence="6 11" id="KW-0547">Nucleotide-binding</keyword>
<feature type="domain" description="Isocitrate dehydrogenase kinase/phosphatase (AceK) regulatory" evidence="13">
    <location>
        <begin position="10"/>
        <end position="310"/>
    </location>
</feature>
<dbReference type="OrthoDB" id="5287793at2"/>
<keyword evidence="15" id="KW-1185">Reference proteome</keyword>
<dbReference type="EC" id="2.7.11.5" evidence="11"/>
<organism evidence="14 15">
    <name type="scientific">Colwellia ponticola</name>
    <dbReference type="NCBI Taxonomy" id="2304625"/>
    <lineage>
        <taxon>Bacteria</taxon>
        <taxon>Pseudomonadati</taxon>
        <taxon>Pseudomonadota</taxon>
        <taxon>Gammaproteobacteria</taxon>
        <taxon>Alteromonadales</taxon>
        <taxon>Colwelliaceae</taxon>
        <taxon>Colwellia</taxon>
    </lineage>
</organism>
<evidence type="ECO:0000313" key="14">
    <source>
        <dbReference type="EMBL" id="TMM45997.1"/>
    </source>
</evidence>
<keyword evidence="4 11" id="KW-0816">Tricarboxylic acid cycle</keyword>
<dbReference type="EC" id="3.1.3.-" evidence="11"/>
<dbReference type="GO" id="GO:0006097">
    <property type="term" value="P:glyoxylate cycle"/>
    <property type="evidence" value="ECO:0007669"/>
    <property type="project" value="UniProtKB-UniRule"/>
</dbReference>
<evidence type="ECO:0000256" key="8">
    <source>
        <dbReference type="ARBA" id="ARBA00022801"/>
    </source>
</evidence>
<dbReference type="Pfam" id="PF06315">
    <property type="entry name" value="AceK_kinase"/>
    <property type="match status" value="1"/>
</dbReference>
<comment type="subcellular location">
    <subcellularLocation>
        <location evidence="11">Cytoplasm</location>
    </subcellularLocation>
</comment>
<dbReference type="GO" id="GO:0004674">
    <property type="term" value="F:protein serine/threonine kinase activity"/>
    <property type="evidence" value="ECO:0007669"/>
    <property type="project" value="UniProtKB-KW"/>
</dbReference>
<evidence type="ECO:0000256" key="4">
    <source>
        <dbReference type="ARBA" id="ARBA00022532"/>
    </source>
</evidence>
<dbReference type="GO" id="GO:0005524">
    <property type="term" value="F:ATP binding"/>
    <property type="evidence" value="ECO:0007669"/>
    <property type="project" value="UniProtKB-UniRule"/>
</dbReference>
<dbReference type="EMBL" id="SZVP01000004">
    <property type="protein sequence ID" value="TMM45997.1"/>
    <property type="molecule type" value="Genomic_DNA"/>
</dbReference>
<feature type="binding site" evidence="11">
    <location>
        <position position="338"/>
    </location>
    <ligand>
        <name>ATP</name>
        <dbReference type="ChEBI" id="CHEBI:30616"/>
    </ligand>
</feature>
<feature type="binding site" evidence="11">
    <location>
        <begin position="317"/>
        <end position="323"/>
    </location>
    <ligand>
        <name>ATP</name>
        <dbReference type="ChEBI" id="CHEBI:30616"/>
    </ligand>
</feature>
<dbReference type="GO" id="GO:0016208">
    <property type="term" value="F:AMP binding"/>
    <property type="evidence" value="ECO:0007669"/>
    <property type="project" value="TreeGrafter"/>
</dbReference>
<keyword evidence="3 11" id="KW-0723">Serine/threonine-protein kinase</keyword>
<evidence type="ECO:0000256" key="9">
    <source>
        <dbReference type="ARBA" id="ARBA00022840"/>
    </source>
</evidence>
<evidence type="ECO:0000259" key="13">
    <source>
        <dbReference type="Pfam" id="PF20423"/>
    </source>
</evidence>
<dbReference type="GO" id="GO:0006006">
    <property type="term" value="P:glucose metabolic process"/>
    <property type="evidence" value="ECO:0007669"/>
    <property type="project" value="InterPro"/>
</dbReference>
<evidence type="ECO:0000256" key="7">
    <source>
        <dbReference type="ARBA" id="ARBA00022777"/>
    </source>
</evidence>
<dbReference type="NCBIfam" id="NF002804">
    <property type="entry name" value="PRK02946.1"/>
    <property type="match status" value="1"/>
</dbReference>
<gene>
    <name evidence="11 14" type="primary">aceK</name>
    <name evidence="14" type="ORF">FCS21_06640</name>
</gene>
<comment type="catalytic activity">
    <reaction evidence="11">
        <text>L-seryl-[isocitrate dehydrogenase] + ATP = O-phospho-L-seryl-[isocitrate dehydrogenase] + ADP + H(+)</text>
        <dbReference type="Rhea" id="RHEA:43540"/>
        <dbReference type="Rhea" id="RHEA-COMP:10605"/>
        <dbReference type="Rhea" id="RHEA-COMP:10606"/>
        <dbReference type="ChEBI" id="CHEBI:15378"/>
        <dbReference type="ChEBI" id="CHEBI:29999"/>
        <dbReference type="ChEBI" id="CHEBI:30616"/>
        <dbReference type="ChEBI" id="CHEBI:83421"/>
        <dbReference type="ChEBI" id="CHEBI:456216"/>
        <dbReference type="EC" id="2.7.11.5"/>
    </reaction>
</comment>
<keyword evidence="9 11" id="KW-0067">ATP-binding</keyword>
<feature type="active site" evidence="11">
    <location>
        <position position="373"/>
    </location>
</feature>
<evidence type="ECO:0000256" key="3">
    <source>
        <dbReference type="ARBA" id="ARBA00022527"/>
    </source>
</evidence>
<comment type="similarity">
    <text evidence="11">Belongs to the AceK family.</text>
</comment>
<dbReference type="PANTHER" id="PTHR39559:SF1">
    <property type="entry name" value="ISOCITRATE DEHYDROGENASE KINASE_PHOSPHATASE"/>
    <property type="match status" value="1"/>
</dbReference>
<accession>A0A8H2PM81</accession>
<keyword evidence="1 11" id="KW-0329">Glyoxylate bypass</keyword>
<proteinExistence type="inferred from homology"/>
<dbReference type="InterPro" id="IPR046855">
    <property type="entry name" value="AceK_kinase"/>
</dbReference>
<dbReference type="InterPro" id="IPR046854">
    <property type="entry name" value="AceK_regulatory"/>
</dbReference>
<keyword evidence="2 11" id="KW-0963">Cytoplasm</keyword>
<dbReference type="PANTHER" id="PTHR39559">
    <property type="match status" value="1"/>
</dbReference>
<evidence type="ECO:0000259" key="12">
    <source>
        <dbReference type="Pfam" id="PF06315"/>
    </source>
</evidence>
<evidence type="ECO:0000256" key="10">
    <source>
        <dbReference type="ARBA" id="ARBA00022912"/>
    </source>
</evidence>
<evidence type="ECO:0000256" key="5">
    <source>
        <dbReference type="ARBA" id="ARBA00022679"/>
    </source>
</evidence>
<reference evidence="14 15" key="1">
    <citation type="submission" date="2019-05" db="EMBL/GenBank/DDBJ databases">
        <title>Colwellia ponticola sp. nov., isolated from seawater.</title>
        <authorList>
            <person name="Yoon J.-H."/>
        </authorList>
    </citation>
    <scope>NUCLEOTIDE SEQUENCE [LARGE SCALE GENOMIC DNA]</scope>
    <source>
        <strain evidence="14 15">OISW-25</strain>
    </source>
</reference>
<keyword evidence="5 11" id="KW-0808">Transferase</keyword>
<dbReference type="AlphaFoldDB" id="A0A8H2PM81"/>
<dbReference type="HAMAP" id="MF_00747">
    <property type="entry name" value="AceK"/>
    <property type="match status" value="1"/>
</dbReference>
<evidence type="ECO:0000256" key="11">
    <source>
        <dbReference type="HAMAP-Rule" id="MF_00747"/>
    </source>
</evidence>
<dbReference type="Proteomes" id="UP000307702">
    <property type="component" value="Unassembled WGS sequence"/>
</dbReference>